<protein>
    <submittedName>
        <fullName evidence="2">Uncharacterized protein</fullName>
    </submittedName>
</protein>
<evidence type="ECO:0000313" key="2">
    <source>
        <dbReference type="EMBL" id="KKN39589.1"/>
    </source>
</evidence>
<dbReference type="AlphaFoldDB" id="A0A0F9QAN7"/>
<accession>A0A0F9QAN7</accession>
<sequence length="29" mass="3039">EDSAITEQPPEAVAEVVSTDNANIDEPPT</sequence>
<feature type="region of interest" description="Disordered" evidence="1">
    <location>
        <begin position="1"/>
        <end position="29"/>
    </location>
</feature>
<gene>
    <name evidence="2" type="ORF">LCGC14_0741630</name>
</gene>
<feature type="non-terminal residue" evidence="2">
    <location>
        <position position="1"/>
    </location>
</feature>
<reference evidence="2" key="1">
    <citation type="journal article" date="2015" name="Nature">
        <title>Complex archaea that bridge the gap between prokaryotes and eukaryotes.</title>
        <authorList>
            <person name="Spang A."/>
            <person name="Saw J.H."/>
            <person name="Jorgensen S.L."/>
            <person name="Zaremba-Niedzwiedzka K."/>
            <person name="Martijn J."/>
            <person name="Lind A.E."/>
            <person name="van Eijk R."/>
            <person name="Schleper C."/>
            <person name="Guy L."/>
            <person name="Ettema T.J."/>
        </authorList>
    </citation>
    <scope>NUCLEOTIDE SEQUENCE</scope>
</reference>
<name>A0A0F9QAN7_9ZZZZ</name>
<organism evidence="2">
    <name type="scientific">marine sediment metagenome</name>
    <dbReference type="NCBI Taxonomy" id="412755"/>
    <lineage>
        <taxon>unclassified sequences</taxon>
        <taxon>metagenomes</taxon>
        <taxon>ecological metagenomes</taxon>
    </lineage>
</organism>
<comment type="caution">
    <text evidence="2">The sequence shown here is derived from an EMBL/GenBank/DDBJ whole genome shotgun (WGS) entry which is preliminary data.</text>
</comment>
<proteinExistence type="predicted"/>
<evidence type="ECO:0000256" key="1">
    <source>
        <dbReference type="SAM" id="MobiDB-lite"/>
    </source>
</evidence>
<dbReference type="EMBL" id="LAZR01001754">
    <property type="protein sequence ID" value="KKN39589.1"/>
    <property type="molecule type" value="Genomic_DNA"/>
</dbReference>